<name>A0A813KBG1_POLGL</name>
<sequence>MATDIAGLFPGRPGEPLSARSMPTFLDGASEVGFEEQQEQLDKFQRRCLHFSETHQENKPLCFNAKAFQKTHPSKISKGQSDDDVTLASPMLLGICDGVSQVNDMGVDASELPRELLHSCES</sequence>
<proteinExistence type="predicted"/>
<comment type="caution">
    <text evidence="2">The sequence shown here is derived from an EMBL/GenBank/DDBJ whole genome shotgun (WGS) entry which is preliminary data.</text>
</comment>
<evidence type="ECO:0000256" key="1">
    <source>
        <dbReference type="SAM" id="MobiDB-lite"/>
    </source>
</evidence>
<protein>
    <submittedName>
        <fullName evidence="2">Uncharacterized protein</fullName>
    </submittedName>
</protein>
<gene>
    <name evidence="2" type="ORF">PGLA2088_LOCUS30465</name>
</gene>
<dbReference type="EMBL" id="CAJNNW010028835">
    <property type="protein sequence ID" value="CAE8697860.1"/>
    <property type="molecule type" value="Genomic_DNA"/>
</dbReference>
<evidence type="ECO:0000313" key="2">
    <source>
        <dbReference type="EMBL" id="CAE8697860.1"/>
    </source>
</evidence>
<accession>A0A813KBG1</accession>
<dbReference type="Proteomes" id="UP000626109">
    <property type="component" value="Unassembled WGS sequence"/>
</dbReference>
<organism evidence="2 3">
    <name type="scientific">Polarella glacialis</name>
    <name type="common">Dinoflagellate</name>
    <dbReference type="NCBI Taxonomy" id="89957"/>
    <lineage>
        <taxon>Eukaryota</taxon>
        <taxon>Sar</taxon>
        <taxon>Alveolata</taxon>
        <taxon>Dinophyceae</taxon>
        <taxon>Suessiales</taxon>
        <taxon>Suessiaceae</taxon>
        <taxon>Polarella</taxon>
    </lineage>
</organism>
<dbReference type="AlphaFoldDB" id="A0A813KBG1"/>
<reference evidence="2" key="1">
    <citation type="submission" date="2021-02" db="EMBL/GenBank/DDBJ databases">
        <authorList>
            <person name="Dougan E. K."/>
            <person name="Rhodes N."/>
            <person name="Thang M."/>
            <person name="Chan C."/>
        </authorList>
    </citation>
    <scope>NUCLEOTIDE SEQUENCE</scope>
</reference>
<evidence type="ECO:0000313" key="3">
    <source>
        <dbReference type="Proteomes" id="UP000626109"/>
    </source>
</evidence>
<feature type="region of interest" description="Disordered" evidence="1">
    <location>
        <begin position="1"/>
        <end position="22"/>
    </location>
</feature>
<feature type="non-terminal residue" evidence="2">
    <location>
        <position position="1"/>
    </location>
</feature>